<proteinExistence type="predicted"/>
<dbReference type="AlphaFoldDB" id="L7VZP0"/>
<accession>L7VZP0</accession>
<protein>
    <submittedName>
        <fullName evidence="1">Uncharacterized protein</fullName>
    </submittedName>
</protein>
<reference evidence="1" key="1">
    <citation type="submission" date="2012-09" db="EMBL/GenBank/DDBJ databases">
        <title>Metagenomic Characterization of a Microbial Community in Wastewater Detects High Levels of Antibiotic Resistance.</title>
        <authorList>
            <person name="Abrams M."/>
            <person name="Caldwell A."/>
            <person name="Vandaei E."/>
            <person name="Lee W."/>
            <person name="Perrott J."/>
            <person name="Khan S.Y."/>
            <person name="Ta J."/>
            <person name="Romero D."/>
            <person name="Nguyen V."/>
            <person name="Pourmand N."/>
            <person name="Ouverney C.C."/>
        </authorList>
    </citation>
    <scope>NUCLEOTIDE SEQUENCE</scope>
</reference>
<evidence type="ECO:0000313" key="1">
    <source>
        <dbReference type="EMBL" id="AGC72573.1"/>
    </source>
</evidence>
<dbReference type="EMBL" id="JX649906">
    <property type="protein sequence ID" value="AGC72573.1"/>
    <property type="molecule type" value="Genomic_DNA"/>
</dbReference>
<name>L7VZP0_9BACT</name>
<organism evidence="1">
    <name type="scientific">uncultured bacterium A1Q1_fos_1870</name>
    <dbReference type="NCBI Taxonomy" id="1256554"/>
    <lineage>
        <taxon>Bacteria</taxon>
        <taxon>environmental samples</taxon>
    </lineage>
</organism>
<sequence length="86" mass="9463">MPLSQPVAPPRASRPARACALRGRNSARGLGGNFRPGWNVAGSDRSQLALARRHRVLPIDAVVPTRTLTLDRWNEFRLRDNGSTCC</sequence>